<proteinExistence type="predicted"/>
<dbReference type="SUPFAM" id="SSF55103">
    <property type="entry name" value="FAD-linked oxidases, C-terminal domain"/>
    <property type="match status" value="1"/>
</dbReference>
<keyword evidence="3" id="KW-0560">Oxidoreductase</keyword>
<name>A0A4R5KX89_9BACL</name>
<sequence length="471" mass="49938">MNIRRPNCRQPVKGGIQPMDGTETAFPVQQALIQIRENVGPGLTDAISVEASGSPYKIQTALTVYPENEEQTAKLVRLAAANDYGIVPQGGATKDAQGGVTGKADLLVSMKKMSGILHHSVSDLMVTALPGTTVAELQQALRREGQFLPIDPAWGEQSTIGGMIASNGSGPKRALYGSARDHLIASRVVLADGSVIRTGAKVVKNVAGYDMNKLFVGSMGTIGILTELTFKIRPLPVSSGMLVYCPGNGGAIRQLHETLLDSQLEPCAAELISSAVAGELFGKAEPALAILFEDVEASVSYQLEWVKSYAAGMGLKPLAELRGFEATEPVVERLRAVTPNSNEMPSGRLAAALKLLSSLTDVPGISELAAASAERAGLQLQFSGGLYTGISHAAVYGDWWQLEDVVQWMKQMYASLGELNGTAVAAFAPKQVRSSVASWGTERSDHGLMQGIKQQFDAANLFNRGRFVGGI</sequence>
<dbReference type="GO" id="GO:0016491">
    <property type="term" value="F:oxidoreductase activity"/>
    <property type="evidence" value="ECO:0007669"/>
    <property type="project" value="UniProtKB-KW"/>
</dbReference>
<accession>A0A4R5KX89</accession>
<gene>
    <name evidence="5" type="ORF">E1757_03340</name>
</gene>
<dbReference type="Pfam" id="PF01565">
    <property type="entry name" value="FAD_binding_4"/>
    <property type="match status" value="1"/>
</dbReference>
<dbReference type="PANTHER" id="PTHR11748">
    <property type="entry name" value="D-LACTATE DEHYDROGENASE"/>
    <property type="match status" value="1"/>
</dbReference>
<protein>
    <submittedName>
        <fullName evidence="5">FAD-binding oxidoreductase</fullName>
    </submittedName>
</protein>
<evidence type="ECO:0000256" key="2">
    <source>
        <dbReference type="ARBA" id="ARBA00022827"/>
    </source>
</evidence>
<dbReference type="InterPro" id="IPR016164">
    <property type="entry name" value="FAD-linked_Oxase-like_C"/>
</dbReference>
<evidence type="ECO:0000259" key="4">
    <source>
        <dbReference type="PROSITE" id="PS51387"/>
    </source>
</evidence>
<keyword evidence="2" id="KW-0274">FAD</keyword>
<dbReference type="InterPro" id="IPR006094">
    <property type="entry name" value="Oxid_FAD_bind_N"/>
</dbReference>
<dbReference type="PANTHER" id="PTHR11748:SF103">
    <property type="entry name" value="GLYCOLATE OXIDASE SUBUNIT GLCE"/>
    <property type="match status" value="1"/>
</dbReference>
<feature type="domain" description="FAD-binding PCMH-type" evidence="4">
    <location>
        <begin position="56"/>
        <end position="235"/>
    </location>
</feature>
<dbReference type="GO" id="GO:0071949">
    <property type="term" value="F:FAD binding"/>
    <property type="evidence" value="ECO:0007669"/>
    <property type="project" value="InterPro"/>
</dbReference>
<evidence type="ECO:0000256" key="1">
    <source>
        <dbReference type="ARBA" id="ARBA00022630"/>
    </source>
</evidence>
<evidence type="ECO:0000313" key="6">
    <source>
        <dbReference type="Proteomes" id="UP000295636"/>
    </source>
</evidence>
<keyword evidence="1" id="KW-0285">Flavoprotein</keyword>
<dbReference type="Gene3D" id="3.30.465.10">
    <property type="match status" value="1"/>
</dbReference>
<evidence type="ECO:0000313" key="5">
    <source>
        <dbReference type="EMBL" id="TDG00672.1"/>
    </source>
</evidence>
<dbReference type="AlphaFoldDB" id="A0A4R5KX89"/>
<keyword evidence="6" id="KW-1185">Reference proteome</keyword>
<evidence type="ECO:0000256" key="3">
    <source>
        <dbReference type="ARBA" id="ARBA00023002"/>
    </source>
</evidence>
<dbReference type="InterPro" id="IPR016166">
    <property type="entry name" value="FAD-bd_PCMH"/>
</dbReference>
<dbReference type="InterPro" id="IPR036318">
    <property type="entry name" value="FAD-bd_PCMH-like_sf"/>
</dbReference>
<dbReference type="OrthoDB" id="9767256at2"/>
<dbReference type="EMBL" id="SMRT01000001">
    <property type="protein sequence ID" value="TDG00672.1"/>
    <property type="molecule type" value="Genomic_DNA"/>
</dbReference>
<organism evidence="5 6">
    <name type="scientific">Paenibacillus piri</name>
    <dbReference type="NCBI Taxonomy" id="2547395"/>
    <lineage>
        <taxon>Bacteria</taxon>
        <taxon>Bacillati</taxon>
        <taxon>Bacillota</taxon>
        <taxon>Bacilli</taxon>
        <taxon>Bacillales</taxon>
        <taxon>Paenibacillaceae</taxon>
        <taxon>Paenibacillus</taxon>
    </lineage>
</organism>
<reference evidence="5 6" key="1">
    <citation type="submission" date="2019-03" db="EMBL/GenBank/DDBJ databases">
        <title>This is whole genome sequence of Paenibacillus sp MS74 strain.</title>
        <authorList>
            <person name="Trinh H.N."/>
        </authorList>
    </citation>
    <scope>NUCLEOTIDE SEQUENCE [LARGE SCALE GENOMIC DNA]</scope>
    <source>
        <strain evidence="5 6">MS74</strain>
    </source>
</reference>
<dbReference type="SUPFAM" id="SSF56176">
    <property type="entry name" value="FAD-binding/transporter-associated domain-like"/>
    <property type="match status" value="1"/>
</dbReference>
<dbReference type="Proteomes" id="UP000295636">
    <property type="component" value="Unassembled WGS sequence"/>
</dbReference>
<dbReference type="PROSITE" id="PS51387">
    <property type="entry name" value="FAD_PCMH"/>
    <property type="match status" value="1"/>
</dbReference>
<comment type="caution">
    <text evidence="5">The sequence shown here is derived from an EMBL/GenBank/DDBJ whole genome shotgun (WGS) entry which is preliminary data.</text>
</comment>
<dbReference type="InterPro" id="IPR016169">
    <property type="entry name" value="FAD-bd_PCMH_sub2"/>
</dbReference>